<protein>
    <recommendedName>
        <fullName evidence="6">ADP-dependent (S)-NAD(P)H-hydrate dehydratase</fullName>
        <ecNumber evidence="6">4.2.1.136</ecNumber>
    </recommendedName>
    <alternativeName>
        <fullName evidence="6">ADP-dependent NAD(P)HX dehydratase</fullName>
    </alternativeName>
</protein>
<dbReference type="InterPro" id="IPR017953">
    <property type="entry name" value="Carbohydrate_kinase_pred_CS"/>
</dbReference>
<keyword evidence="3 6" id="KW-0521">NADP</keyword>
<gene>
    <name evidence="6" type="primary">nnrD</name>
    <name evidence="8" type="ORF">R2Q92_07100</name>
</gene>
<evidence type="ECO:0000256" key="2">
    <source>
        <dbReference type="ARBA" id="ARBA00022840"/>
    </source>
</evidence>
<comment type="subunit">
    <text evidence="6">Homotetramer.</text>
</comment>
<comment type="catalytic activity">
    <reaction evidence="6">
        <text>(6S)-NADHX + ADP = AMP + phosphate + NADH + H(+)</text>
        <dbReference type="Rhea" id="RHEA:32223"/>
        <dbReference type="ChEBI" id="CHEBI:15378"/>
        <dbReference type="ChEBI" id="CHEBI:43474"/>
        <dbReference type="ChEBI" id="CHEBI:57945"/>
        <dbReference type="ChEBI" id="CHEBI:64074"/>
        <dbReference type="ChEBI" id="CHEBI:456215"/>
        <dbReference type="ChEBI" id="CHEBI:456216"/>
        <dbReference type="EC" id="4.2.1.136"/>
    </reaction>
</comment>
<dbReference type="HAMAP" id="MF_01965">
    <property type="entry name" value="NADHX_dehydratase"/>
    <property type="match status" value="1"/>
</dbReference>
<evidence type="ECO:0000256" key="4">
    <source>
        <dbReference type="ARBA" id="ARBA00023027"/>
    </source>
</evidence>
<evidence type="ECO:0000256" key="1">
    <source>
        <dbReference type="ARBA" id="ARBA00022741"/>
    </source>
</evidence>
<organism evidence="8 9">
    <name type="scientific">Microbacterium aquimaris</name>
    <dbReference type="NCBI Taxonomy" id="459816"/>
    <lineage>
        <taxon>Bacteria</taxon>
        <taxon>Bacillati</taxon>
        <taxon>Actinomycetota</taxon>
        <taxon>Actinomycetes</taxon>
        <taxon>Micrococcales</taxon>
        <taxon>Microbacteriaceae</taxon>
        <taxon>Microbacterium</taxon>
    </lineage>
</organism>
<dbReference type="SUPFAM" id="SSF53613">
    <property type="entry name" value="Ribokinase-like"/>
    <property type="match status" value="1"/>
</dbReference>
<evidence type="ECO:0000256" key="5">
    <source>
        <dbReference type="ARBA" id="ARBA00023239"/>
    </source>
</evidence>
<dbReference type="PROSITE" id="PS01050">
    <property type="entry name" value="YJEF_C_2"/>
    <property type="match status" value="1"/>
</dbReference>
<dbReference type="PROSITE" id="PS51383">
    <property type="entry name" value="YJEF_C_3"/>
    <property type="match status" value="1"/>
</dbReference>
<evidence type="ECO:0000259" key="7">
    <source>
        <dbReference type="PROSITE" id="PS51383"/>
    </source>
</evidence>
<keyword evidence="2 6" id="KW-0067">ATP-binding</keyword>
<keyword evidence="1 6" id="KW-0547">Nucleotide-binding</keyword>
<feature type="binding site" evidence="6">
    <location>
        <position position="88"/>
    </location>
    <ligand>
        <name>(6S)-NADPHX</name>
        <dbReference type="ChEBI" id="CHEBI:64076"/>
    </ligand>
</feature>
<evidence type="ECO:0000256" key="3">
    <source>
        <dbReference type="ARBA" id="ARBA00022857"/>
    </source>
</evidence>
<dbReference type="PANTHER" id="PTHR12592">
    <property type="entry name" value="ATP-DEPENDENT (S)-NAD(P)H-HYDRATE DEHYDRATASE FAMILY MEMBER"/>
    <property type="match status" value="1"/>
</dbReference>
<reference evidence="8 9" key="1">
    <citation type="submission" date="2023-10" db="EMBL/GenBank/DDBJ databases">
        <title>Microbacterium xanthum sp. nov., isolated from seaweed.</title>
        <authorList>
            <person name="Lee S.D."/>
        </authorList>
    </citation>
    <scope>NUCLEOTIDE SEQUENCE [LARGE SCALE GENOMIC DNA]</scope>
    <source>
        <strain evidence="8 9">KCTC 19124</strain>
    </source>
</reference>
<evidence type="ECO:0000313" key="8">
    <source>
        <dbReference type="EMBL" id="MDZ8161604.1"/>
    </source>
</evidence>
<dbReference type="Proteomes" id="UP001291912">
    <property type="component" value="Unassembled WGS sequence"/>
</dbReference>
<dbReference type="EMBL" id="JAWJYN010000001">
    <property type="protein sequence ID" value="MDZ8161604.1"/>
    <property type="molecule type" value="Genomic_DNA"/>
</dbReference>
<proteinExistence type="inferred from homology"/>
<feature type="binding site" evidence="6">
    <location>
        <begin position="177"/>
        <end position="181"/>
    </location>
    <ligand>
        <name>AMP</name>
        <dbReference type="ChEBI" id="CHEBI:456215"/>
    </ligand>
</feature>
<evidence type="ECO:0000313" key="9">
    <source>
        <dbReference type="Proteomes" id="UP001291912"/>
    </source>
</evidence>
<name>A0ABU5N6A2_9MICO</name>
<dbReference type="Gene3D" id="3.40.1190.20">
    <property type="match status" value="1"/>
</dbReference>
<dbReference type="EC" id="4.2.1.136" evidence="6"/>
<feature type="domain" description="YjeF C-terminal" evidence="7">
    <location>
        <begin position="5"/>
        <end position="274"/>
    </location>
</feature>
<keyword evidence="9" id="KW-1185">Reference proteome</keyword>
<comment type="cofactor">
    <cofactor evidence="6">
        <name>Mg(2+)</name>
        <dbReference type="ChEBI" id="CHEBI:18420"/>
    </cofactor>
</comment>
<comment type="function">
    <text evidence="6">Catalyzes the dehydration of the S-form of NAD(P)HX at the expense of ADP, which is converted to AMP. Together with NAD(P)HX epimerase, which catalyzes the epimerization of the S- and R-forms, the enzyme allows the repair of both epimers of NAD(P)HX, a damaged form of NAD(P)H that is a result of enzymatic or heat-dependent hydration.</text>
</comment>
<dbReference type="InterPro" id="IPR000631">
    <property type="entry name" value="CARKD"/>
</dbReference>
<evidence type="ECO:0000256" key="6">
    <source>
        <dbReference type="HAMAP-Rule" id="MF_01965"/>
    </source>
</evidence>
<dbReference type="InterPro" id="IPR029056">
    <property type="entry name" value="Ribokinase-like"/>
</dbReference>
<dbReference type="PANTHER" id="PTHR12592:SF0">
    <property type="entry name" value="ATP-DEPENDENT (S)-NAD(P)H-HYDRATE DEHYDRATASE"/>
    <property type="match status" value="1"/>
</dbReference>
<comment type="similarity">
    <text evidence="6">Belongs to the NnrD/CARKD family.</text>
</comment>
<comment type="catalytic activity">
    <reaction evidence="6">
        <text>(6S)-NADPHX + ADP = AMP + phosphate + NADPH + H(+)</text>
        <dbReference type="Rhea" id="RHEA:32235"/>
        <dbReference type="ChEBI" id="CHEBI:15378"/>
        <dbReference type="ChEBI" id="CHEBI:43474"/>
        <dbReference type="ChEBI" id="CHEBI:57783"/>
        <dbReference type="ChEBI" id="CHEBI:64076"/>
        <dbReference type="ChEBI" id="CHEBI:456215"/>
        <dbReference type="ChEBI" id="CHEBI:456216"/>
        <dbReference type="EC" id="4.2.1.136"/>
    </reaction>
</comment>
<sequence>MRRWTATDAAGSLRAPSSHDDKYTRGVLGVRTGSVAFKGAAVLGVEAAWRTGVGMVRYVGPAGAEVLARRPETVLTEGRVGAWVIGSGTSPVERDDAETAALRDLLEGEVPVVVDAGALDLVDHPSAPVVVTPHAGEFARLRERLDMAPVPVDADHAERDDAALETAERLGAAVLLKGARSVAAAPGGFIAVIADATPWLATAGTGDVLAGAIGAVAAGAETLSSAGAWGPVAATGAWLHGHAANIAVRRFGPAGGPVTALDVAEALPFAVGEVIAAAPI</sequence>
<feature type="binding site" evidence="6">
    <location>
        <position position="134"/>
    </location>
    <ligand>
        <name>(6S)-NADPHX</name>
        <dbReference type="ChEBI" id="CHEBI:64076"/>
    </ligand>
</feature>
<comment type="caution">
    <text evidence="8">The sequence shown here is derived from an EMBL/GenBank/DDBJ whole genome shotgun (WGS) entry which is preliminary data.</text>
</comment>
<accession>A0ABU5N6A2</accession>
<feature type="binding site" evidence="6">
    <location>
        <position position="206"/>
    </location>
    <ligand>
        <name>AMP</name>
        <dbReference type="ChEBI" id="CHEBI:456215"/>
    </ligand>
</feature>
<feature type="binding site" evidence="6">
    <location>
        <position position="40"/>
    </location>
    <ligand>
        <name>(6S)-NADPHX</name>
        <dbReference type="ChEBI" id="CHEBI:64076"/>
    </ligand>
</feature>
<keyword evidence="4 6" id="KW-0520">NAD</keyword>
<feature type="binding site" evidence="6">
    <location>
        <position position="207"/>
    </location>
    <ligand>
        <name>(6S)-NADPHX</name>
        <dbReference type="ChEBI" id="CHEBI:64076"/>
    </ligand>
</feature>
<keyword evidence="5 6" id="KW-0456">Lyase</keyword>
<dbReference type="RefSeq" id="WP_194425097.1">
    <property type="nucleotide sequence ID" value="NZ_BAAAPT010000001.1"/>
</dbReference>
<dbReference type="Pfam" id="PF01256">
    <property type="entry name" value="Carb_kinase"/>
    <property type="match status" value="1"/>
</dbReference>
<dbReference type="CDD" id="cd01171">
    <property type="entry name" value="YXKO-related"/>
    <property type="match status" value="1"/>
</dbReference>